<accession>A0A859FD12</accession>
<organism evidence="2 3">
    <name type="scientific">Paenalkalicoccus suaedae</name>
    <dbReference type="NCBI Taxonomy" id="2592382"/>
    <lineage>
        <taxon>Bacteria</taxon>
        <taxon>Bacillati</taxon>
        <taxon>Bacillota</taxon>
        <taxon>Bacilli</taxon>
        <taxon>Bacillales</taxon>
        <taxon>Bacillaceae</taxon>
        <taxon>Paenalkalicoccus</taxon>
    </lineage>
</organism>
<feature type="compositionally biased region" description="Basic and acidic residues" evidence="1">
    <location>
        <begin position="54"/>
        <end position="67"/>
    </location>
</feature>
<proteinExistence type="predicted"/>
<evidence type="ECO:0000313" key="3">
    <source>
        <dbReference type="Proteomes" id="UP000318138"/>
    </source>
</evidence>
<feature type="compositionally biased region" description="Polar residues" evidence="1">
    <location>
        <begin position="68"/>
        <end position="83"/>
    </location>
</feature>
<dbReference type="EMBL" id="CP041372">
    <property type="protein sequence ID" value="QKS70106.1"/>
    <property type="molecule type" value="Genomic_DNA"/>
</dbReference>
<dbReference type="AlphaFoldDB" id="A0A859FD12"/>
<dbReference type="Proteomes" id="UP000318138">
    <property type="component" value="Chromosome"/>
</dbReference>
<dbReference type="InterPro" id="IPR018691">
    <property type="entry name" value="DUF2188"/>
</dbReference>
<feature type="compositionally biased region" description="Basic and acidic residues" evidence="1">
    <location>
        <begin position="84"/>
        <end position="93"/>
    </location>
</feature>
<keyword evidence="3" id="KW-1185">Reference proteome</keyword>
<reference evidence="3" key="1">
    <citation type="submission" date="2019-07" db="EMBL/GenBank/DDBJ databases">
        <title>Bacillus alkalisoli sp. nov. isolated from saline soil.</title>
        <authorList>
            <person name="Sun J.-Q."/>
            <person name="Xu L."/>
        </authorList>
    </citation>
    <scope>NUCLEOTIDE SEQUENCE [LARGE SCALE GENOMIC DNA]</scope>
    <source>
        <strain evidence="3">M4U3P1</strain>
    </source>
</reference>
<dbReference type="KEGG" id="psua:FLK61_25375"/>
<name>A0A859FD12_9BACI</name>
<dbReference type="Pfam" id="PF09954">
    <property type="entry name" value="DUF2188"/>
    <property type="match status" value="1"/>
</dbReference>
<evidence type="ECO:0000256" key="1">
    <source>
        <dbReference type="SAM" id="MobiDB-lite"/>
    </source>
</evidence>
<feature type="region of interest" description="Disordered" evidence="1">
    <location>
        <begin position="54"/>
        <end position="105"/>
    </location>
</feature>
<protein>
    <submittedName>
        <fullName evidence="2">DUF2188 domain-containing protein</fullName>
    </submittedName>
</protein>
<gene>
    <name evidence="2" type="ORF">FLK61_25375</name>
</gene>
<evidence type="ECO:0000313" key="2">
    <source>
        <dbReference type="EMBL" id="QKS70106.1"/>
    </source>
</evidence>
<sequence length="148" mass="16674">MPWSMNNYPSSWKNLKDLVRKKAIDIGNAMLTDGYKEEDVIPIATEQAKKWYEDASKEEKQELENKSTQDLTSHSKNSSSNPELNEKGVHVVSHDSGWAVRSSDASRASGIFDKKNEAIERAKEIAKNKGTSVVIHKRDGSIQQSYSY</sequence>
<dbReference type="RefSeq" id="WP_176008150.1">
    <property type="nucleotide sequence ID" value="NZ_CP041372.2"/>
</dbReference>